<name>A0A8S1BLU2_9INSE</name>
<feature type="coiled-coil region" evidence="1">
    <location>
        <begin position="254"/>
        <end position="299"/>
    </location>
</feature>
<feature type="region of interest" description="Disordered" evidence="2">
    <location>
        <begin position="85"/>
        <end position="115"/>
    </location>
</feature>
<feature type="chain" id="PRO_5035841192" description="Protein lava lamp" evidence="3">
    <location>
        <begin position="20"/>
        <end position="1568"/>
    </location>
</feature>
<feature type="coiled-coil region" evidence="1">
    <location>
        <begin position="201"/>
        <end position="228"/>
    </location>
</feature>
<evidence type="ECO:0000256" key="2">
    <source>
        <dbReference type="SAM" id="MobiDB-lite"/>
    </source>
</evidence>
<comment type="caution">
    <text evidence="4">The sequence shown here is derived from an EMBL/GenBank/DDBJ whole genome shotgun (WGS) entry which is preliminary data.</text>
</comment>
<dbReference type="Proteomes" id="UP000494165">
    <property type="component" value="Unassembled WGS sequence"/>
</dbReference>
<feature type="coiled-coil region" evidence="1">
    <location>
        <begin position="1173"/>
        <end position="1265"/>
    </location>
</feature>
<evidence type="ECO:0000256" key="1">
    <source>
        <dbReference type="SAM" id="Coils"/>
    </source>
</evidence>
<dbReference type="OrthoDB" id="2441647at2759"/>
<proteinExistence type="predicted"/>
<keyword evidence="3" id="KW-0732">Signal</keyword>
<evidence type="ECO:0000313" key="4">
    <source>
        <dbReference type="EMBL" id="CAB3360312.1"/>
    </source>
</evidence>
<feature type="coiled-coil region" evidence="1">
    <location>
        <begin position="1459"/>
        <end position="1493"/>
    </location>
</feature>
<feature type="region of interest" description="Disordered" evidence="2">
    <location>
        <begin position="1361"/>
        <end position="1391"/>
    </location>
</feature>
<organism evidence="4 5">
    <name type="scientific">Cloeon dipterum</name>
    <dbReference type="NCBI Taxonomy" id="197152"/>
    <lineage>
        <taxon>Eukaryota</taxon>
        <taxon>Metazoa</taxon>
        <taxon>Ecdysozoa</taxon>
        <taxon>Arthropoda</taxon>
        <taxon>Hexapoda</taxon>
        <taxon>Insecta</taxon>
        <taxon>Pterygota</taxon>
        <taxon>Palaeoptera</taxon>
        <taxon>Ephemeroptera</taxon>
        <taxon>Pisciforma</taxon>
        <taxon>Baetidae</taxon>
        <taxon>Cloeon</taxon>
    </lineage>
</organism>
<feature type="region of interest" description="Disordered" evidence="2">
    <location>
        <begin position="746"/>
        <end position="770"/>
    </location>
</feature>
<feature type="coiled-coil region" evidence="1">
    <location>
        <begin position="329"/>
        <end position="419"/>
    </location>
</feature>
<feature type="coiled-coil region" evidence="1">
    <location>
        <begin position="993"/>
        <end position="1084"/>
    </location>
</feature>
<accession>A0A8S1BLU2</accession>
<evidence type="ECO:0000256" key="3">
    <source>
        <dbReference type="SAM" id="SignalP"/>
    </source>
</evidence>
<dbReference type="EMBL" id="CADEPI010000003">
    <property type="protein sequence ID" value="CAB3360312.1"/>
    <property type="molecule type" value="Genomic_DNA"/>
</dbReference>
<feature type="signal peptide" evidence="3">
    <location>
        <begin position="1"/>
        <end position="19"/>
    </location>
</feature>
<keyword evidence="1" id="KW-0175">Coiled coil</keyword>
<gene>
    <name evidence="4" type="ORF">CLODIP_2_CD08955</name>
</gene>
<evidence type="ECO:0008006" key="6">
    <source>
        <dbReference type="Google" id="ProtNLM"/>
    </source>
</evidence>
<protein>
    <recommendedName>
        <fullName evidence="6">Protein lava lamp</fullName>
    </recommendedName>
</protein>
<feature type="coiled-coil region" evidence="1">
    <location>
        <begin position="1290"/>
        <end position="1324"/>
    </location>
</feature>
<evidence type="ECO:0000313" key="5">
    <source>
        <dbReference type="Proteomes" id="UP000494165"/>
    </source>
</evidence>
<keyword evidence="5" id="KW-1185">Reference proteome</keyword>
<sequence length="1568" mass="178113">MWCILLFIVVSKLVLLVHEAITNTQFQSALNTKTMDDSVPNVAELEDQFAAQQSMIEQMRDTLLQREQTASSNEKKVQDYAATLSRIRSSHRPSKKKEDNKSLMALDITPEKGPSSKMTLLRKQMEENRAILEQRGKLINEHKQSVEGMVELLSAQLTEKDLALEEVRRTRDAQENLPMINPTSEEGRELYAHVMERDNKIIELNNKILELERSIMDYEETLREKESVLEARTRAVALVQEDLGHKHSIAVHQLEDALKEVAELKALLATQEEQLKQEKLRLVENLAAKEQRLSQLETIRFDLCTRNAELQHKIVALQTKSHEVLSQGLPQDKERIEELESKIEEISASAAEEVNALKTKLEDGAKLLTKAKVAYAKKLKNLEQKLQQSGNVQELEQKVAELEEEKGNLQLLLVDFEEIKASEMLLREKVSELEALTAQQMSTLEVQSKNLRELEETNATNYAELQQLRASEAELQTELEAAKMMVQDSECTAVRANMKTVELEERLEQAEKAYKQLTAEVESLATQKVTNNSQELQDVVDAASREKSALCDEIERLERERSAQEMIYKEASEALARVQQTLALKATEHEAEVESLQAQIAAKEQRASQLEERIAFLTEESQQSLAQLNQSMGEAQLAQEALARANSVVTEEEGRIAMADQQIASLEMQISELRRELEQSRQYQEQESQARSYAQEEVRQLRARLEESAVQLESASETLSQLESLRQEHDKLQRRYADETISLKSRLEQAEDEASASASQAGQNHKDHQAAMESWNKEMQFLKEHITGLESANNELYEQIENLGLEKESVQSELWSLQEELGNLKQSAENLQDETLRSLNAEKENLNQQIQAHVAKINELQSFINTQKSELESYQSSVSMLTKDLEDRKAADGSREQALEEFRAKLQSLEVDLKTSSEEKEQLLKQNGDLQAQLLAHQNQQNAMEGMNAHMASVSNELEQLRWTVGEKDQALQMIGQQVASYENHCIELNSHIKKMEESLAQSNASKEQLQKNLNESQFLISQIQTDQQRKEVEIHSKLSELESINNNLQECLEQEKKSHEAQVASLMLQVGQLTEQLNEAQQLNKSSIITDEVTWGEDAWQEPVHQPFATTENSNTYLVAELQKQLKEADDVQTKLTEDLRASQIRCGKALKQLKLMKEQKKPASDLDKVMEEELQSQIAALQKELSETQAERSVLAAKTETLKDANLRLSESKKHLDGEIERLKAERLALEQEAADWSQDDRVETLERQLQDMYLRCKELEEHIAGDEETEAESIVLQENLIKSRERCAELERMKQMDEEKLTELEAKLQAAIDLNETLKNSTPSVEEIVTAATAPIVEAARVIPPPSMTEMATMTEEVAVSESSSNTDAPPVETKEQQQSPPLPTKTDPAEVEKLAEALRAKQKESESLAALVAQLRGALEVKMQEVLSLTMRGSDTLQSELDSALYQLHQRDVRCDELTLELMALMEERDALQLRLSSALRLNAAHEEQLKENDGQSEDLQMKLHELHSVGHKRDVSLRGEQEARFTEQQAAFLPQRHSPQQQRALQIEGSLCDCSIFYRGNKT</sequence>
<feature type="coiled-coil region" evidence="1">
    <location>
        <begin position="899"/>
        <end position="940"/>
    </location>
</feature>
<dbReference type="Gene3D" id="1.10.287.1490">
    <property type="match status" value="1"/>
</dbReference>
<reference evidence="4 5" key="1">
    <citation type="submission" date="2020-04" db="EMBL/GenBank/DDBJ databases">
        <authorList>
            <person name="Alioto T."/>
            <person name="Alioto T."/>
            <person name="Gomez Garrido J."/>
        </authorList>
    </citation>
    <scope>NUCLEOTIDE SEQUENCE [LARGE SCALE GENOMIC DNA]</scope>
</reference>